<accession>A0AA96WF18</accession>
<sequence length="96" mass="11033">MTSTTTQVSFTLDIDPELLDESIRQQAEEKARESYVMELLRHGRLSSGYAAKLLNLSRLEILERMGQYQISIFPEQFPEELAQEVDETLNLTQPNS</sequence>
<dbReference type="InterPro" id="IPR005368">
    <property type="entry name" value="UPF0175"/>
</dbReference>
<gene>
    <name evidence="1" type="ORF">HJG54_14790</name>
</gene>
<dbReference type="AlphaFoldDB" id="A0AA96WF18"/>
<dbReference type="EMBL" id="CP053586">
    <property type="protein sequence ID" value="WNZ23998.1"/>
    <property type="molecule type" value="Genomic_DNA"/>
</dbReference>
<dbReference type="Pfam" id="PF03683">
    <property type="entry name" value="UPF0175"/>
    <property type="match status" value="1"/>
</dbReference>
<dbReference type="RefSeq" id="WP_316429547.1">
    <property type="nucleotide sequence ID" value="NZ_CP053586.1"/>
</dbReference>
<name>A0AA96WF18_9CYAN</name>
<reference evidence="1" key="1">
    <citation type="submission" date="2020-05" db="EMBL/GenBank/DDBJ databases">
        <authorList>
            <person name="Zhu T."/>
            <person name="Keshari N."/>
            <person name="Lu X."/>
        </authorList>
    </citation>
    <scope>NUCLEOTIDE SEQUENCE</scope>
    <source>
        <strain evidence="1">NK1-12</strain>
    </source>
</reference>
<protein>
    <submittedName>
        <fullName evidence="1">Uncharacterized protein</fullName>
    </submittedName>
</protein>
<organism evidence="1">
    <name type="scientific">Leptolyngbya sp. NK1-12</name>
    <dbReference type="NCBI Taxonomy" id="2547451"/>
    <lineage>
        <taxon>Bacteria</taxon>
        <taxon>Bacillati</taxon>
        <taxon>Cyanobacteriota</taxon>
        <taxon>Cyanophyceae</taxon>
        <taxon>Leptolyngbyales</taxon>
        <taxon>Leptolyngbyaceae</taxon>
        <taxon>Leptolyngbya group</taxon>
        <taxon>Leptolyngbya</taxon>
    </lineage>
</organism>
<evidence type="ECO:0000313" key="1">
    <source>
        <dbReference type="EMBL" id="WNZ23998.1"/>
    </source>
</evidence>
<proteinExistence type="predicted"/>